<dbReference type="Proteomes" id="UP000287969">
    <property type="component" value="Chromosome"/>
</dbReference>
<evidence type="ECO:0000313" key="13">
    <source>
        <dbReference type="Proteomes" id="UP000287969"/>
    </source>
</evidence>
<keyword evidence="5" id="KW-0028">Amino-acid biosynthesis</keyword>
<dbReference type="InterPro" id="IPR023214">
    <property type="entry name" value="HAD_sf"/>
</dbReference>
<evidence type="ECO:0000256" key="7">
    <source>
        <dbReference type="ARBA" id="ARBA00022801"/>
    </source>
</evidence>
<keyword evidence="8" id="KW-0460">Magnesium</keyword>
<dbReference type="Gene3D" id="1.20.1440.100">
    <property type="entry name" value="SG protein - dephosphorylation function"/>
    <property type="match status" value="1"/>
</dbReference>
<name>A0A410QF17_9FIRM</name>
<evidence type="ECO:0000256" key="5">
    <source>
        <dbReference type="ARBA" id="ARBA00022605"/>
    </source>
</evidence>
<keyword evidence="13" id="KW-1185">Reference proteome</keyword>
<dbReference type="KEGG" id="spoa:EQM13_13545"/>
<comment type="catalytic activity">
    <reaction evidence="11">
        <text>O-phospho-D-serine + H2O = D-serine + phosphate</text>
        <dbReference type="Rhea" id="RHEA:24873"/>
        <dbReference type="ChEBI" id="CHEBI:15377"/>
        <dbReference type="ChEBI" id="CHEBI:35247"/>
        <dbReference type="ChEBI" id="CHEBI:43474"/>
        <dbReference type="ChEBI" id="CHEBI:58680"/>
        <dbReference type="EC" id="3.1.3.3"/>
    </reaction>
</comment>
<protein>
    <recommendedName>
        <fullName evidence="4">phosphoserine phosphatase</fullName>
        <ecNumber evidence="4">3.1.3.3</ecNumber>
    </recommendedName>
</protein>
<dbReference type="RefSeq" id="WP_128752972.1">
    <property type="nucleotide sequence ID" value="NZ_CP035282.1"/>
</dbReference>
<keyword evidence="7 12" id="KW-0378">Hydrolase</keyword>
<dbReference type="SUPFAM" id="SSF56784">
    <property type="entry name" value="HAD-like"/>
    <property type="match status" value="1"/>
</dbReference>
<gene>
    <name evidence="12" type="ORF">EQM13_13545</name>
</gene>
<evidence type="ECO:0000256" key="11">
    <source>
        <dbReference type="ARBA" id="ARBA00048523"/>
    </source>
</evidence>
<evidence type="ECO:0000256" key="4">
    <source>
        <dbReference type="ARBA" id="ARBA00012640"/>
    </source>
</evidence>
<dbReference type="InterPro" id="IPR036412">
    <property type="entry name" value="HAD-like_sf"/>
</dbReference>
<comment type="cofactor">
    <cofactor evidence="1">
        <name>Mg(2+)</name>
        <dbReference type="ChEBI" id="CHEBI:18420"/>
    </cofactor>
</comment>
<reference evidence="13" key="1">
    <citation type="submission" date="2019-01" db="EMBL/GenBank/DDBJ databases">
        <title>Draft genomes of a novel of Sporanaerobacter strains.</title>
        <authorList>
            <person name="Ma S."/>
        </authorList>
    </citation>
    <scope>NUCLEOTIDE SEQUENCE [LARGE SCALE GENOMIC DNA]</scope>
    <source>
        <strain evidence="13">NJN-17</strain>
    </source>
</reference>
<dbReference type="EC" id="3.1.3.3" evidence="4"/>
<dbReference type="AlphaFoldDB" id="A0A410QF17"/>
<dbReference type="PANTHER" id="PTHR43344">
    <property type="entry name" value="PHOSPHOSERINE PHOSPHATASE"/>
    <property type="match status" value="1"/>
</dbReference>
<evidence type="ECO:0000256" key="10">
    <source>
        <dbReference type="ARBA" id="ARBA00048138"/>
    </source>
</evidence>
<dbReference type="PANTHER" id="PTHR43344:SF2">
    <property type="entry name" value="PHOSPHOSERINE PHOSPHATASE"/>
    <property type="match status" value="1"/>
</dbReference>
<organism evidence="12 13">
    <name type="scientific">Acidilutibacter cellobiosedens</name>
    <dbReference type="NCBI Taxonomy" id="2507161"/>
    <lineage>
        <taxon>Bacteria</taxon>
        <taxon>Bacillati</taxon>
        <taxon>Bacillota</taxon>
        <taxon>Tissierellia</taxon>
        <taxon>Tissierellales</taxon>
        <taxon>Acidilutibacteraceae</taxon>
        <taxon>Acidilutibacter</taxon>
    </lineage>
</organism>
<dbReference type="Gene3D" id="3.40.50.1000">
    <property type="entry name" value="HAD superfamily/HAD-like"/>
    <property type="match status" value="1"/>
</dbReference>
<evidence type="ECO:0000256" key="1">
    <source>
        <dbReference type="ARBA" id="ARBA00001946"/>
    </source>
</evidence>
<evidence type="ECO:0000256" key="9">
    <source>
        <dbReference type="ARBA" id="ARBA00023299"/>
    </source>
</evidence>
<keyword evidence="6" id="KW-0479">Metal-binding</keyword>
<keyword evidence="9" id="KW-0718">Serine biosynthesis</keyword>
<evidence type="ECO:0000256" key="8">
    <source>
        <dbReference type="ARBA" id="ARBA00022842"/>
    </source>
</evidence>
<evidence type="ECO:0000256" key="3">
    <source>
        <dbReference type="ARBA" id="ARBA00009184"/>
    </source>
</evidence>
<comment type="pathway">
    <text evidence="2">Amino-acid biosynthesis; L-serine biosynthesis; L-serine from 3-phospho-D-glycerate: step 3/3.</text>
</comment>
<dbReference type="InterPro" id="IPR006385">
    <property type="entry name" value="HAD_hydro_SerB1"/>
</dbReference>
<dbReference type="Pfam" id="PF12710">
    <property type="entry name" value="HAD"/>
    <property type="match status" value="1"/>
</dbReference>
<sequence>MNNIGAFFDIDGTLYRNSLMIQHFKKLIKYEIIDPSVWYNHVKHTYTEWEKRYGNFEDYLEELADFYLKGLKGINKNYIDFVSSQVIKLNGENVYKYTRHKIEWHKQKGHKVFFISGSPDFLVEKMALKYGITECRGSRYIVDENNNFTGEIIKMWDSENKQNIIDEFVRKYEVDLDKSYSYGDTTGDLSMLRMVGNPTAVNPNWDLLQVLKKDKDLYKKISIVVERKDIIYKVSPNVETVFI</sequence>
<evidence type="ECO:0000256" key="6">
    <source>
        <dbReference type="ARBA" id="ARBA00022723"/>
    </source>
</evidence>
<comment type="catalytic activity">
    <reaction evidence="10">
        <text>O-phospho-L-serine + H2O = L-serine + phosphate</text>
        <dbReference type="Rhea" id="RHEA:21208"/>
        <dbReference type="ChEBI" id="CHEBI:15377"/>
        <dbReference type="ChEBI" id="CHEBI:33384"/>
        <dbReference type="ChEBI" id="CHEBI:43474"/>
        <dbReference type="ChEBI" id="CHEBI:57524"/>
        <dbReference type="EC" id="3.1.3.3"/>
    </reaction>
</comment>
<dbReference type="NCBIfam" id="TIGR01488">
    <property type="entry name" value="HAD-SF-IB"/>
    <property type="match status" value="1"/>
</dbReference>
<dbReference type="GO" id="GO:0000287">
    <property type="term" value="F:magnesium ion binding"/>
    <property type="evidence" value="ECO:0007669"/>
    <property type="project" value="TreeGrafter"/>
</dbReference>
<dbReference type="GO" id="GO:0006564">
    <property type="term" value="P:L-serine biosynthetic process"/>
    <property type="evidence" value="ECO:0007669"/>
    <property type="project" value="UniProtKB-KW"/>
</dbReference>
<evidence type="ECO:0000256" key="2">
    <source>
        <dbReference type="ARBA" id="ARBA00005135"/>
    </source>
</evidence>
<dbReference type="NCBIfam" id="TIGR01490">
    <property type="entry name" value="HAD-SF-IB-hyp1"/>
    <property type="match status" value="1"/>
</dbReference>
<accession>A0A410QF17</accession>
<dbReference type="InterPro" id="IPR050582">
    <property type="entry name" value="HAD-like_SerB"/>
</dbReference>
<dbReference type="OrthoDB" id="9794212at2"/>
<dbReference type="GO" id="GO:0036424">
    <property type="term" value="F:L-phosphoserine phosphatase activity"/>
    <property type="evidence" value="ECO:0007669"/>
    <property type="project" value="TreeGrafter"/>
</dbReference>
<dbReference type="GO" id="GO:0005737">
    <property type="term" value="C:cytoplasm"/>
    <property type="evidence" value="ECO:0007669"/>
    <property type="project" value="TreeGrafter"/>
</dbReference>
<dbReference type="EMBL" id="CP035282">
    <property type="protein sequence ID" value="QAT62515.1"/>
    <property type="molecule type" value="Genomic_DNA"/>
</dbReference>
<evidence type="ECO:0000313" key="12">
    <source>
        <dbReference type="EMBL" id="QAT62515.1"/>
    </source>
</evidence>
<proteinExistence type="inferred from homology"/>
<comment type="similarity">
    <text evidence="3">Belongs to the HAD-like hydrolase superfamily. SerB family.</text>
</comment>